<accession>E6QL30</accession>
<name>E6QL30_9ZZZZ</name>
<protein>
    <submittedName>
        <fullName evidence="1">Uncharacterized protein</fullName>
    </submittedName>
</protein>
<reference evidence="1" key="1">
    <citation type="submission" date="2009-10" db="EMBL/GenBank/DDBJ databases">
        <title>Diversity of trophic interactions inside an arsenic-rich microbial ecosystem.</title>
        <authorList>
            <person name="Bertin P.N."/>
            <person name="Heinrich-Salmeron A."/>
            <person name="Pelletier E."/>
            <person name="Goulhen-Chollet F."/>
            <person name="Arsene-Ploetze F."/>
            <person name="Gallien S."/>
            <person name="Calteau A."/>
            <person name="Vallenet D."/>
            <person name="Casiot C."/>
            <person name="Chane-Woon-Ming B."/>
            <person name="Giloteaux L."/>
            <person name="Barakat M."/>
            <person name="Bonnefoy V."/>
            <person name="Bruneel O."/>
            <person name="Chandler M."/>
            <person name="Cleiss J."/>
            <person name="Duran R."/>
            <person name="Elbaz-Poulichet F."/>
            <person name="Fonknechten N."/>
            <person name="Lauga B."/>
            <person name="Mornico D."/>
            <person name="Ortet P."/>
            <person name="Schaeffer C."/>
            <person name="Siguier P."/>
            <person name="Alexander Thil Smith A."/>
            <person name="Van Dorsselaer A."/>
            <person name="Weissenbach J."/>
            <person name="Medigue C."/>
            <person name="Le Paslier D."/>
        </authorList>
    </citation>
    <scope>NUCLEOTIDE SEQUENCE</scope>
</reference>
<gene>
    <name evidence="1" type="ORF">CARN6_1363</name>
</gene>
<organism evidence="1">
    <name type="scientific">mine drainage metagenome</name>
    <dbReference type="NCBI Taxonomy" id="410659"/>
    <lineage>
        <taxon>unclassified sequences</taxon>
        <taxon>metagenomes</taxon>
        <taxon>ecological metagenomes</taxon>
    </lineage>
</organism>
<dbReference type="AlphaFoldDB" id="E6QL30"/>
<sequence length="175" mass="18588">MQRAFMAIPLVVLWLGILGATTFAFGQSAATPANTVLGPAQTAKMLPASVYFKGQSATTQIRNSGGVKFSDGSYTLAVLVDTSGYSSDVQQKYQAYLITESPINIEGKPLPAGIYGVGFEAGNKFVVMDVGAHDLLAVPSQTDAALKRPMPLKVTAADNGTFRLYAGRRFISFSR</sequence>
<dbReference type="EMBL" id="CABQ01000164">
    <property type="protein sequence ID" value="CBI07950.1"/>
    <property type="molecule type" value="Genomic_DNA"/>
</dbReference>
<evidence type="ECO:0000313" key="1">
    <source>
        <dbReference type="EMBL" id="CBI07950.1"/>
    </source>
</evidence>
<comment type="caution">
    <text evidence="1">The sequence shown here is derived from an EMBL/GenBank/DDBJ whole genome shotgun (WGS) entry which is preliminary data.</text>
</comment>
<proteinExistence type="predicted"/>